<evidence type="ECO:0000313" key="2">
    <source>
        <dbReference type="Proteomes" id="UP000229056"/>
    </source>
</evidence>
<organism evidence="1 2">
    <name type="scientific">Candidatus Buchananbacteria bacterium CG10_big_fil_rev_8_21_14_0_10_33_19</name>
    <dbReference type="NCBI Taxonomy" id="1974525"/>
    <lineage>
        <taxon>Bacteria</taxon>
        <taxon>Candidatus Buchananiibacteriota</taxon>
    </lineage>
</organism>
<evidence type="ECO:0000313" key="1">
    <source>
        <dbReference type="EMBL" id="PIS05797.1"/>
    </source>
</evidence>
<dbReference type="AlphaFoldDB" id="A0A2H0W3E6"/>
<gene>
    <name evidence="1" type="ORF">COT80_03455</name>
</gene>
<name>A0A2H0W3E6_9BACT</name>
<proteinExistence type="predicted"/>
<reference evidence="2" key="1">
    <citation type="submission" date="2017-09" db="EMBL/GenBank/DDBJ databases">
        <title>Depth-based differentiation of microbial function through sediment-hosted aquifers and enrichment of novel symbionts in the deep terrestrial subsurface.</title>
        <authorList>
            <person name="Probst A.J."/>
            <person name="Ladd B."/>
            <person name="Jarett J.K."/>
            <person name="Geller-Mcgrath D.E."/>
            <person name="Sieber C.M.K."/>
            <person name="Emerson J.B."/>
            <person name="Anantharaman K."/>
            <person name="Thomas B.C."/>
            <person name="Malmstrom R."/>
            <person name="Stieglmeier M."/>
            <person name="Klingl A."/>
            <person name="Woyke T."/>
            <person name="Ryan C.M."/>
            <person name="Banfield J.F."/>
        </authorList>
    </citation>
    <scope>NUCLEOTIDE SEQUENCE [LARGE SCALE GENOMIC DNA]</scope>
</reference>
<dbReference type="EMBL" id="PEZY01000012">
    <property type="protein sequence ID" value="PIS05797.1"/>
    <property type="molecule type" value="Genomic_DNA"/>
</dbReference>
<dbReference type="Proteomes" id="UP000229056">
    <property type="component" value="Unassembled WGS sequence"/>
</dbReference>
<comment type="caution">
    <text evidence="1">The sequence shown here is derived from an EMBL/GenBank/DDBJ whole genome shotgun (WGS) entry which is preliminary data.</text>
</comment>
<protein>
    <submittedName>
        <fullName evidence="1">Uncharacterized protein</fullName>
    </submittedName>
</protein>
<sequence length="98" mass="11318">MPSLEGRGYCQAEKEWGNEFDNEKNYEEKWKDAEAKLQKFLADYNANTSMIPTEDYNSYLEEAKFYQEVSKMHPGDVNKKLQLAADMIIQEAPLESAA</sequence>
<accession>A0A2H0W3E6</accession>